<keyword evidence="10" id="KW-1185">Reference proteome</keyword>
<gene>
    <name evidence="9" type="ORF">GH808_01625</name>
</gene>
<name>A0ABR6WS65_9FIRM</name>
<evidence type="ECO:0000259" key="8">
    <source>
        <dbReference type="PROSITE" id="PS50850"/>
    </source>
</evidence>
<evidence type="ECO:0000313" key="10">
    <source>
        <dbReference type="Proteomes" id="UP000603234"/>
    </source>
</evidence>
<dbReference type="SUPFAM" id="SSF103473">
    <property type="entry name" value="MFS general substrate transporter"/>
    <property type="match status" value="1"/>
</dbReference>
<sequence>MKNTILRTDLKNSFPALKYRDFRYFWFGQSISLVGTWIQITALQWFVYTITKSALLLGLLGVAQFGPVLFFSLFAGVLVDRYPRKQIIVFAQTAAMIQALLLSLIVFFGHHAYWEIFALSVLSGLINAVDTPARQSFVPEIVPKNELRSAIGLNMVVFNSAKIIGPALAALLLTQLHPSFLFLLNGISFLPAIILIQRIRIKNPAIRRDQEKVLSEIYKGFIHIRRSPTMLSTVLALFILSTFLMNFYVIIPIYAVDVLKQSVGGYGILMSALGIGSLVGSFLIASGGKEGNHMRRLFTCAFLDSLLFVSLNFVHSLALTVALLIMIGFLTIVFLSTANLTLQLNTSDAFRGRIMSIYSFSLLGTTPIGNLIAGAITENFGAGMGFLICGVITSVLMLIVFVSFFEKS</sequence>
<proteinExistence type="predicted"/>
<evidence type="ECO:0000256" key="3">
    <source>
        <dbReference type="ARBA" id="ARBA00022475"/>
    </source>
</evidence>
<keyword evidence="2" id="KW-0813">Transport</keyword>
<feature type="transmembrane region" description="Helical" evidence="7">
    <location>
        <begin position="179"/>
        <end position="199"/>
    </location>
</feature>
<feature type="transmembrane region" description="Helical" evidence="7">
    <location>
        <begin position="87"/>
        <end position="106"/>
    </location>
</feature>
<feature type="transmembrane region" description="Helical" evidence="7">
    <location>
        <begin position="382"/>
        <end position="405"/>
    </location>
</feature>
<dbReference type="Gene3D" id="1.20.1250.20">
    <property type="entry name" value="MFS general substrate transporter like domains"/>
    <property type="match status" value="1"/>
</dbReference>
<dbReference type="EMBL" id="WJBC01000002">
    <property type="protein sequence ID" value="MBC3803144.1"/>
    <property type="molecule type" value="Genomic_DNA"/>
</dbReference>
<dbReference type="InterPro" id="IPR010290">
    <property type="entry name" value="TM_effector"/>
</dbReference>
<evidence type="ECO:0000256" key="4">
    <source>
        <dbReference type="ARBA" id="ARBA00022692"/>
    </source>
</evidence>
<accession>A0ABR6WS65</accession>
<feature type="domain" description="Major facilitator superfamily (MFS) profile" evidence="8">
    <location>
        <begin position="16"/>
        <end position="408"/>
    </location>
</feature>
<keyword evidence="5 7" id="KW-1133">Transmembrane helix</keyword>
<comment type="caution">
    <text evidence="9">The sequence shown here is derived from an EMBL/GenBank/DDBJ whole genome shotgun (WGS) entry which is preliminary data.</text>
</comment>
<feature type="transmembrane region" description="Helical" evidence="7">
    <location>
        <begin position="24"/>
        <end position="48"/>
    </location>
</feature>
<keyword evidence="3" id="KW-1003">Cell membrane</keyword>
<feature type="transmembrane region" description="Helical" evidence="7">
    <location>
        <begin position="150"/>
        <end position="173"/>
    </location>
</feature>
<evidence type="ECO:0000256" key="1">
    <source>
        <dbReference type="ARBA" id="ARBA00004651"/>
    </source>
</evidence>
<organism evidence="9 10">
    <name type="scientific">Acetobacterium fimetarium</name>
    <dbReference type="NCBI Taxonomy" id="52691"/>
    <lineage>
        <taxon>Bacteria</taxon>
        <taxon>Bacillati</taxon>
        <taxon>Bacillota</taxon>
        <taxon>Clostridia</taxon>
        <taxon>Eubacteriales</taxon>
        <taxon>Eubacteriaceae</taxon>
        <taxon>Acetobacterium</taxon>
    </lineage>
</organism>
<feature type="transmembrane region" description="Helical" evidence="7">
    <location>
        <begin position="54"/>
        <end position="75"/>
    </location>
</feature>
<feature type="transmembrane region" description="Helical" evidence="7">
    <location>
        <begin position="321"/>
        <end position="342"/>
    </location>
</feature>
<feature type="transmembrane region" description="Helical" evidence="7">
    <location>
        <begin position="354"/>
        <end position="376"/>
    </location>
</feature>
<dbReference type="RefSeq" id="WP_186841066.1">
    <property type="nucleotide sequence ID" value="NZ_WJBC01000002.1"/>
</dbReference>
<dbReference type="Proteomes" id="UP000603234">
    <property type="component" value="Unassembled WGS sequence"/>
</dbReference>
<feature type="transmembrane region" description="Helical" evidence="7">
    <location>
        <begin position="112"/>
        <end position="129"/>
    </location>
</feature>
<evidence type="ECO:0000256" key="6">
    <source>
        <dbReference type="ARBA" id="ARBA00023136"/>
    </source>
</evidence>
<feature type="transmembrane region" description="Helical" evidence="7">
    <location>
        <begin position="229"/>
        <end position="251"/>
    </location>
</feature>
<feature type="transmembrane region" description="Helical" evidence="7">
    <location>
        <begin position="263"/>
        <end position="285"/>
    </location>
</feature>
<dbReference type="Pfam" id="PF05977">
    <property type="entry name" value="MFS_3"/>
    <property type="match status" value="1"/>
</dbReference>
<dbReference type="InterPro" id="IPR020846">
    <property type="entry name" value="MFS_dom"/>
</dbReference>
<keyword evidence="4 7" id="KW-0812">Transmembrane</keyword>
<reference evidence="9 10" key="1">
    <citation type="journal article" date="2020" name="mSystems">
        <title>Defining Genomic and Predicted Metabolic Features of the Acetobacterium Genus.</title>
        <authorList>
            <person name="Ross D.E."/>
            <person name="Marshall C.W."/>
            <person name="Gulliver D."/>
            <person name="May H.D."/>
            <person name="Norman R.S."/>
        </authorList>
    </citation>
    <scope>NUCLEOTIDE SEQUENCE [LARGE SCALE GENOMIC DNA]</scope>
    <source>
        <strain evidence="9 10">DSM 8238</strain>
    </source>
</reference>
<comment type="subcellular location">
    <subcellularLocation>
        <location evidence="1">Cell membrane</location>
        <topology evidence="1">Multi-pass membrane protein</topology>
    </subcellularLocation>
</comment>
<dbReference type="PANTHER" id="PTHR23513">
    <property type="entry name" value="INTEGRAL MEMBRANE EFFLUX PROTEIN-RELATED"/>
    <property type="match status" value="1"/>
</dbReference>
<keyword evidence="6 7" id="KW-0472">Membrane</keyword>
<dbReference type="InterPro" id="IPR036259">
    <property type="entry name" value="MFS_trans_sf"/>
</dbReference>
<evidence type="ECO:0000256" key="5">
    <source>
        <dbReference type="ARBA" id="ARBA00022989"/>
    </source>
</evidence>
<evidence type="ECO:0000313" key="9">
    <source>
        <dbReference type="EMBL" id="MBC3803144.1"/>
    </source>
</evidence>
<dbReference type="CDD" id="cd06173">
    <property type="entry name" value="MFS_MefA_like"/>
    <property type="match status" value="1"/>
</dbReference>
<evidence type="ECO:0000256" key="7">
    <source>
        <dbReference type="SAM" id="Phobius"/>
    </source>
</evidence>
<evidence type="ECO:0000256" key="2">
    <source>
        <dbReference type="ARBA" id="ARBA00022448"/>
    </source>
</evidence>
<dbReference type="PROSITE" id="PS50850">
    <property type="entry name" value="MFS"/>
    <property type="match status" value="1"/>
</dbReference>
<protein>
    <submittedName>
        <fullName evidence="9">MFS transporter</fullName>
    </submittedName>
</protein>
<dbReference type="PANTHER" id="PTHR23513:SF11">
    <property type="entry name" value="STAPHYLOFERRIN A TRANSPORTER"/>
    <property type="match status" value="1"/>
</dbReference>
<feature type="transmembrane region" description="Helical" evidence="7">
    <location>
        <begin position="297"/>
        <end position="315"/>
    </location>
</feature>